<feature type="transmembrane region" description="Helical" evidence="2">
    <location>
        <begin position="240"/>
        <end position="263"/>
    </location>
</feature>
<evidence type="ECO:0000313" key="5">
    <source>
        <dbReference type="Proteomes" id="UP000245086"/>
    </source>
</evidence>
<accession>A0A2P2ECA6</accession>
<gene>
    <name evidence="4" type="ORF">PbB2_02371</name>
</gene>
<dbReference type="OrthoDB" id="3808618at2"/>
<sequence>MVKPILRLGPGHEPDDDYDPLLGRTVREDPVMSPPPLTRALDPDRSVFDEPELDPVIEPVMQDAPVIPDTTRDAPVTPAQPSLLDWMEKWSTPAANPGSAEPAQTALSEPSEIGEPNEAHDHVVFGSAPDSDVNLNTDVPEEALAATKDHALANEDVAPDTNWHDDDADWGEESAPTTDQTVGDEPAGEPAAAPAPKPIWQSQQSDAVRTDRPGGTSATARRRANMRRSPTGRRKHIQRLMARGAGTIFLAVAVFFTLLSFAAPLGYPFDAASGYRWYWIVCSIVATLSWAGIRARGFAIVSGLVAALNLMVILPALGEAPKGGAVSSAVVSWANLRGQPDALEKVLAEAERRKANLVLVGEAPANLKGLAETKGWRLIEAPLAGDPTSIGVLTRGRWQSATVPGEPTTIRTQAGDLTILATRPPPSRGQEGVQAAREAQLNRAAVRAGDQDGPVVVLGDFGVAPWDGAMQQFQNYGNVTRVRCGGLLGNTVSQGFGLIGVAHDHAYVRDVKVTHCRLGQPLPGSRHRAIYLYLSPQEPGSPR</sequence>
<dbReference type="Proteomes" id="UP000245086">
    <property type="component" value="Unassembled WGS sequence"/>
</dbReference>
<organism evidence="4 5">
    <name type="scientific">Candidatus Phycosocius bacilliformis</name>
    <dbReference type="NCBI Taxonomy" id="1445552"/>
    <lineage>
        <taxon>Bacteria</taxon>
        <taxon>Pseudomonadati</taxon>
        <taxon>Pseudomonadota</taxon>
        <taxon>Alphaproteobacteria</taxon>
        <taxon>Caulobacterales</taxon>
        <taxon>Caulobacterales incertae sedis</taxon>
        <taxon>Candidatus Phycosocius</taxon>
    </lineage>
</organism>
<feature type="transmembrane region" description="Helical" evidence="2">
    <location>
        <begin position="298"/>
        <end position="318"/>
    </location>
</feature>
<proteinExistence type="predicted"/>
<protein>
    <recommendedName>
        <fullName evidence="3">Endonuclease/exonuclease/phosphatase domain-containing protein</fullName>
    </recommendedName>
</protein>
<dbReference type="EMBL" id="BFBR01000007">
    <property type="protein sequence ID" value="GBF58683.1"/>
    <property type="molecule type" value="Genomic_DNA"/>
</dbReference>
<feature type="domain" description="Endonuclease/exonuclease/phosphatase" evidence="3">
    <location>
        <begin position="403"/>
        <end position="527"/>
    </location>
</feature>
<feature type="transmembrane region" description="Helical" evidence="2">
    <location>
        <begin position="275"/>
        <end position="293"/>
    </location>
</feature>
<dbReference type="InterPro" id="IPR005135">
    <property type="entry name" value="Endo/exonuclease/phosphatase"/>
</dbReference>
<feature type="region of interest" description="Disordered" evidence="1">
    <location>
        <begin position="152"/>
        <end position="233"/>
    </location>
</feature>
<dbReference type="GO" id="GO:0003824">
    <property type="term" value="F:catalytic activity"/>
    <property type="evidence" value="ECO:0007669"/>
    <property type="project" value="InterPro"/>
</dbReference>
<evidence type="ECO:0000256" key="2">
    <source>
        <dbReference type="SAM" id="Phobius"/>
    </source>
</evidence>
<dbReference type="Gene3D" id="3.60.10.10">
    <property type="entry name" value="Endonuclease/exonuclease/phosphatase"/>
    <property type="match status" value="1"/>
</dbReference>
<evidence type="ECO:0000313" key="4">
    <source>
        <dbReference type="EMBL" id="GBF58683.1"/>
    </source>
</evidence>
<evidence type="ECO:0000256" key="1">
    <source>
        <dbReference type="SAM" id="MobiDB-lite"/>
    </source>
</evidence>
<feature type="compositionally biased region" description="Basic residues" evidence="1">
    <location>
        <begin position="220"/>
        <end position="233"/>
    </location>
</feature>
<comment type="caution">
    <text evidence="4">The sequence shown here is derived from an EMBL/GenBank/DDBJ whole genome shotgun (WGS) entry which is preliminary data.</text>
</comment>
<dbReference type="Pfam" id="PF03372">
    <property type="entry name" value="Exo_endo_phos"/>
    <property type="match status" value="1"/>
</dbReference>
<keyword evidence="2" id="KW-0812">Transmembrane</keyword>
<name>A0A2P2ECA6_9PROT</name>
<keyword evidence="2" id="KW-0472">Membrane</keyword>
<feature type="region of interest" description="Disordered" evidence="1">
    <location>
        <begin position="1"/>
        <end position="78"/>
    </location>
</feature>
<feature type="region of interest" description="Disordered" evidence="1">
    <location>
        <begin position="90"/>
        <end position="135"/>
    </location>
</feature>
<dbReference type="RefSeq" id="WP_108985540.1">
    <property type="nucleotide sequence ID" value="NZ_BFBR01000007.1"/>
</dbReference>
<dbReference type="InterPro" id="IPR036691">
    <property type="entry name" value="Endo/exonu/phosph_ase_sf"/>
</dbReference>
<dbReference type="SUPFAM" id="SSF56219">
    <property type="entry name" value="DNase I-like"/>
    <property type="match status" value="1"/>
</dbReference>
<keyword evidence="2" id="KW-1133">Transmembrane helix</keyword>
<keyword evidence="5" id="KW-1185">Reference proteome</keyword>
<evidence type="ECO:0000259" key="3">
    <source>
        <dbReference type="Pfam" id="PF03372"/>
    </source>
</evidence>
<dbReference type="AlphaFoldDB" id="A0A2P2ECA6"/>
<reference evidence="4 5" key="1">
    <citation type="journal article" date="2018" name="Genome Announc.">
        <title>Draft Genome Sequence of "Candidatus Phycosocius bacilliformis," an Alphaproteobacterial Ectosymbiont of the Hydrocarbon-Producing Green Alga Botryococcus braunii.</title>
        <authorList>
            <person name="Tanabe Y."/>
            <person name="Yamaguchi H."/>
            <person name="Watanabe M.M."/>
        </authorList>
    </citation>
    <scope>NUCLEOTIDE SEQUENCE [LARGE SCALE GENOMIC DNA]</scope>
    <source>
        <strain evidence="4 5">BOTRYCO-2</strain>
    </source>
</reference>